<dbReference type="KEGG" id="pcot:PCOAH_00001210"/>
<keyword evidence="3" id="KW-1185">Reference proteome</keyword>
<reference evidence="3" key="1">
    <citation type="submission" date="2016-06" db="EMBL/GenBank/DDBJ databases">
        <title>First high quality genome sequence of Plasmodium coatneyi using continuous long reads from single molecule, real-time sequencing.</title>
        <authorList>
            <person name="Chien J.-T."/>
            <person name="Pakala S.B."/>
            <person name="Geraldo J.A."/>
            <person name="Lapp S.A."/>
            <person name="Barnwell J.W."/>
            <person name="Kissinger J.C."/>
            <person name="Galinski M.R."/>
            <person name="Humphrey J.C."/>
        </authorList>
    </citation>
    <scope>NUCLEOTIDE SEQUENCE [LARGE SCALE GENOMIC DNA]</scope>
    <source>
        <strain evidence="3">Hackeri</strain>
    </source>
</reference>
<dbReference type="Pfam" id="PF12887">
    <property type="entry name" value="SICA_alpha"/>
    <property type="match status" value="1"/>
</dbReference>
<sequence length="325" mass="37574">MANDARATFISELLNKWINARGDPAYTGMQDLLWVELKKAFEDMMENINDDAEDEKPMCAKRIANGKSTSWGNTEKKLCKILIRLYSWMDGLERKPNWGERGKLRWKKKEKKGVQGVKEREEEKLQFYFRCLVGKVTMLRMLAPHCKFDEVAETVKKGMETMRKEKGISGGNELCKDLDVENFIWGGRFIWNEAQQWVNQYSRLGDQTKGISKVDPGNSTLHKIKVVGDACRKTEQKKEIKKETLNKLEIEVTNGKDLNLGENDVTFNKEALEDLVKEVKHVVDTERAGRKDVQREDRIDEKLKGRVQEAVNKFMEDALPKQQGK</sequence>
<dbReference type="VEuPathDB" id="PlasmoDB:PCOAH_00001210"/>
<name>A0A1B1DSX8_9APIC</name>
<evidence type="ECO:0000313" key="3">
    <source>
        <dbReference type="Proteomes" id="UP000092716"/>
    </source>
</evidence>
<feature type="domain" description="Schizont-infected cell agglutination extracellular alpha" evidence="1">
    <location>
        <begin position="12"/>
        <end position="197"/>
    </location>
</feature>
<dbReference type="AlphaFoldDB" id="A0A1B1DSX8"/>
<dbReference type="InterPro" id="IPR024290">
    <property type="entry name" value="SICA_extracell_a"/>
</dbReference>
<dbReference type="GeneID" id="30906840"/>
<protein>
    <recommendedName>
        <fullName evidence="1">Schizont-infected cell agglutination extracellular alpha domain-containing protein</fullName>
    </recommendedName>
</protein>
<dbReference type="RefSeq" id="XP_019912390.1">
    <property type="nucleotide sequence ID" value="XM_020056938.1"/>
</dbReference>
<dbReference type="EMBL" id="CP016239">
    <property type="protein sequence ID" value="ANQ05695.1"/>
    <property type="molecule type" value="Genomic_DNA"/>
</dbReference>
<organism evidence="2 3">
    <name type="scientific">Plasmodium coatneyi</name>
    <dbReference type="NCBI Taxonomy" id="208452"/>
    <lineage>
        <taxon>Eukaryota</taxon>
        <taxon>Sar</taxon>
        <taxon>Alveolata</taxon>
        <taxon>Apicomplexa</taxon>
        <taxon>Aconoidasida</taxon>
        <taxon>Haemosporida</taxon>
        <taxon>Plasmodiidae</taxon>
        <taxon>Plasmodium</taxon>
    </lineage>
</organism>
<gene>
    <name evidence="2" type="ORF">PCOAH_00001210</name>
</gene>
<dbReference type="Proteomes" id="UP000092716">
    <property type="component" value="Chromosome 1"/>
</dbReference>
<proteinExistence type="predicted"/>
<evidence type="ECO:0000259" key="1">
    <source>
        <dbReference type="Pfam" id="PF12887"/>
    </source>
</evidence>
<evidence type="ECO:0000313" key="2">
    <source>
        <dbReference type="EMBL" id="ANQ05695.1"/>
    </source>
</evidence>
<accession>A0A1B1DSX8</accession>